<accession>A0A7W4UNA1</accession>
<keyword evidence="2" id="KW-0560">Oxidoreductase</keyword>
<name>A0A7W4UNA1_9MICO</name>
<dbReference type="Gene3D" id="3.40.50.720">
    <property type="entry name" value="NAD(P)-binding Rossmann-like Domain"/>
    <property type="match status" value="1"/>
</dbReference>
<evidence type="ECO:0000259" key="3">
    <source>
        <dbReference type="SMART" id="SM00822"/>
    </source>
</evidence>
<dbReference type="InterPro" id="IPR020904">
    <property type="entry name" value="Sc_DH/Rdtase_CS"/>
</dbReference>
<dbReference type="InterPro" id="IPR036291">
    <property type="entry name" value="NAD(P)-bd_dom_sf"/>
</dbReference>
<evidence type="ECO:0000256" key="1">
    <source>
        <dbReference type="ARBA" id="ARBA00006484"/>
    </source>
</evidence>
<dbReference type="EMBL" id="JACHWJ010000002">
    <property type="protein sequence ID" value="MBB2957555.1"/>
    <property type="molecule type" value="Genomic_DNA"/>
</dbReference>
<dbReference type="RefSeq" id="WP_183624316.1">
    <property type="nucleotide sequence ID" value="NZ_JACHWJ010000002.1"/>
</dbReference>
<comment type="similarity">
    <text evidence="1">Belongs to the short-chain dehydrogenases/reductases (SDR) family.</text>
</comment>
<evidence type="ECO:0000313" key="5">
    <source>
        <dbReference type="Proteomes" id="UP000545286"/>
    </source>
</evidence>
<reference evidence="4 5" key="1">
    <citation type="submission" date="2020-08" db="EMBL/GenBank/DDBJ databases">
        <title>Sequencing the genomes of 1000 actinobacteria strains.</title>
        <authorList>
            <person name="Klenk H.-P."/>
        </authorList>
    </citation>
    <scope>NUCLEOTIDE SEQUENCE [LARGE SCALE GENOMIC DNA]</scope>
    <source>
        <strain evidence="4 5">DSM 20419</strain>
    </source>
</reference>
<comment type="caution">
    <text evidence="4">The sequence shown here is derived from an EMBL/GenBank/DDBJ whole genome shotgun (WGS) entry which is preliminary data.</text>
</comment>
<protein>
    <submittedName>
        <fullName evidence="4">NAD(P)-dependent dehydrogenase (Short-subunit alcohol dehydrogenase family)</fullName>
    </submittedName>
</protein>
<dbReference type="PANTHER" id="PTHR43669:SF3">
    <property type="entry name" value="ALCOHOL DEHYDROGENASE, PUTATIVE (AFU_ORTHOLOGUE AFUA_3G03445)-RELATED"/>
    <property type="match status" value="1"/>
</dbReference>
<sequence length="243" mass="24931">MAADDGRVLITGGTSGIGRHVAGHLTASGARVWITGTREETVAAALQAGVAEGATVCDVTSPQQLEGAFRDAADTFGGLSGVFANAGIDGQGKPAVDLDIGEITRLFDVNVGGILRTAQLAHRHLDRPGALVVNSSVNALRPESGFADYNASKAAAASIAQSLAVEWAAEGIAVTGICPGYFPSNMTQGWLDDPETRQQLLSHIPMGRFGRPEEIGATVAFLLTPQAQFLSGALIPIAGASNV</sequence>
<gene>
    <name evidence="4" type="ORF">FHX72_001692</name>
</gene>
<dbReference type="FunFam" id="3.40.50.720:FF:000084">
    <property type="entry name" value="Short-chain dehydrogenase reductase"/>
    <property type="match status" value="1"/>
</dbReference>
<dbReference type="CDD" id="cd05233">
    <property type="entry name" value="SDR_c"/>
    <property type="match status" value="1"/>
</dbReference>
<dbReference type="InterPro" id="IPR002347">
    <property type="entry name" value="SDR_fam"/>
</dbReference>
<feature type="domain" description="Ketoreductase" evidence="3">
    <location>
        <begin position="6"/>
        <end position="193"/>
    </location>
</feature>
<dbReference type="Pfam" id="PF13561">
    <property type="entry name" value="adh_short_C2"/>
    <property type="match status" value="1"/>
</dbReference>
<dbReference type="InterPro" id="IPR057326">
    <property type="entry name" value="KR_dom"/>
</dbReference>
<organism evidence="4 5">
    <name type="scientific">Pseudoclavibacter helvolus</name>
    <dbReference type="NCBI Taxonomy" id="255205"/>
    <lineage>
        <taxon>Bacteria</taxon>
        <taxon>Bacillati</taxon>
        <taxon>Actinomycetota</taxon>
        <taxon>Actinomycetes</taxon>
        <taxon>Micrococcales</taxon>
        <taxon>Microbacteriaceae</taxon>
        <taxon>Pseudoclavibacter</taxon>
    </lineage>
</organism>
<evidence type="ECO:0000313" key="4">
    <source>
        <dbReference type="EMBL" id="MBB2957555.1"/>
    </source>
</evidence>
<dbReference type="SMART" id="SM00822">
    <property type="entry name" value="PKS_KR"/>
    <property type="match status" value="1"/>
</dbReference>
<proteinExistence type="inferred from homology"/>
<dbReference type="AlphaFoldDB" id="A0A7W4UNA1"/>
<dbReference type="PANTHER" id="PTHR43669">
    <property type="entry name" value="5-KETO-D-GLUCONATE 5-REDUCTASE"/>
    <property type="match status" value="1"/>
</dbReference>
<dbReference type="PROSITE" id="PS00061">
    <property type="entry name" value="ADH_SHORT"/>
    <property type="match status" value="1"/>
</dbReference>
<dbReference type="GO" id="GO:0016491">
    <property type="term" value="F:oxidoreductase activity"/>
    <property type="evidence" value="ECO:0007669"/>
    <property type="project" value="UniProtKB-KW"/>
</dbReference>
<keyword evidence="5" id="KW-1185">Reference proteome</keyword>
<dbReference type="SUPFAM" id="SSF51735">
    <property type="entry name" value="NAD(P)-binding Rossmann-fold domains"/>
    <property type="match status" value="1"/>
</dbReference>
<evidence type="ECO:0000256" key="2">
    <source>
        <dbReference type="ARBA" id="ARBA00023002"/>
    </source>
</evidence>
<dbReference type="Proteomes" id="UP000545286">
    <property type="component" value="Unassembled WGS sequence"/>
</dbReference>
<dbReference type="PRINTS" id="PR00081">
    <property type="entry name" value="GDHRDH"/>
</dbReference>